<sequence length="72" mass="7362">MNVQEGVPSNDAVEDDTGVVPAAIAEAESVGVTELASRLAGEATRVSFPSHRREVEVRGNGAVTVTEPSGGK</sequence>
<name>A0A7D5GJE2_9EURY</name>
<evidence type="ECO:0000313" key="2">
    <source>
        <dbReference type="EMBL" id="QLG28811.1"/>
    </source>
</evidence>
<accession>A0A7D5GJE2</accession>
<reference evidence="2 3" key="1">
    <citation type="submission" date="2020-07" db="EMBL/GenBank/DDBJ databases">
        <title>Gai3-2, isolated from salt lake.</title>
        <authorList>
            <person name="Cui H."/>
            <person name="Shi X."/>
        </authorList>
    </citation>
    <scope>NUCLEOTIDE SEQUENCE [LARGE SCALE GENOMIC DNA]</scope>
    <source>
        <strain evidence="2 3">Gai3-2</strain>
    </source>
</reference>
<dbReference type="Proteomes" id="UP000509750">
    <property type="component" value="Chromosome"/>
</dbReference>
<proteinExistence type="predicted"/>
<dbReference type="RefSeq" id="WP_179170385.1">
    <property type="nucleotide sequence ID" value="NZ_CP058529.1"/>
</dbReference>
<evidence type="ECO:0000313" key="3">
    <source>
        <dbReference type="Proteomes" id="UP000509750"/>
    </source>
</evidence>
<evidence type="ECO:0008006" key="4">
    <source>
        <dbReference type="Google" id="ProtNLM"/>
    </source>
</evidence>
<dbReference type="EMBL" id="CP058529">
    <property type="protein sequence ID" value="QLG28811.1"/>
    <property type="molecule type" value="Genomic_DNA"/>
</dbReference>
<gene>
    <name evidence="2" type="ORF">HUG10_15240</name>
</gene>
<dbReference type="AlphaFoldDB" id="A0A7D5GJE2"/>
<feature type="region of interest" description="Disordered" evidence="1">
    <location>
        <begin position="51"/>
        <end position="72"/>
    </location>
</feature>
<dbReference type="KEGG" id="halg:HUG10_15240"/>
<evidence type="ECO:0000256" key="1">
    <source>
        <dbReference type="SAM" id="MobiDB-lite"/>
    </source>
</evidence>
<protein>
    <recommendedName>
        <fullName evidence="4">Halobacterial output domain-containing protein</fullName>
    </recommendedName>
</protein>
<organism evidence="2 3">
    <name type="scientific">Halorarum halophilum</name>
    <dbReference type="NCBI Taxonomy" id="2743090"/>
    <lineage>
        <taxon>Archaea</taxon>
        <taxon>Methanobacteriati</taxon>
        <taxon>Methanobacteriota</taxon>
        <taxon>Stenosarchaea group</taxon>
        <taxon>Halobacteria</taxon>
        <taxon>Halobacteriales</taxon>
        <taxon>Haloferacaceae</taxon>
        <taxon>Halorarum</taxon>
    </lineage>
</organism>
<dbReference type="GeneID" id="56030215"/>
<keyword evidence="3" id="KW-1185">Reference proteome</keyword>